<evidence type="ECO:0000256" key="2">
    <source>
        <dbReference type="SAM" id="Phobius"/>
    </source>
</evidence>
<dbReference type="EMBL" id="CP007139">
    <property type="protein sequence ID" value="AIE84530.1"/>
    <property type="molecule type" value="Genomic_DNA"/>
</dbReference>
<evidence type="ECO:0000313" key="5">
    <source>
        <dbReference type="Proteomes" id="UP000027982"/>
    </source>
</evidence>
<sequence>MSILLEIALKSAGLVLLAALLAALVRRSSAALRHRVWALTFVGLATLPLLAIRLPEIRIERPVAVNRSVTTVTQPPTPALPKPSSTVPPLASSTPSPIPEPPQTSALPWLVGLAWGVGAAVLVGRTALQLLAILCWTRNAEDMADEFGVAPPHTRVARSKLVEVPVTFGFVRPTILLPYSSTEWPAARRRAVLLHEGAHVQRGDWAWLIFSKLVSALYWPNPLVIWALGRLRSEAELAADDAVLRAGIDPPEYAATLVDLAAELRRASMEVALPIVQPGGLKSRVAAILAEARSRRPLRKTTAIVAILMGATIVVPYAAARLVEGPEVVRDGIIELGGGRQAEIVAITEMRGSQAISWDIHGAPIGRSFPVGDQNLNAFNILRPVPKGSTARYLIVRLADPVTDELNLLADDSPGILPYIGSAPTTEEFRDALGGSYRVMQMIAPEGVRTGSFRLHIPSADWRLYAYKTYQRGEERGMLNPLANLRLSPQMPSQGKGTEATFVLPPEFVEKESVVRFLPGGPGEARFERMSGSYSASTIQPPEAITRVEILSRPLRSVVLADLPMQPDPNAVHVPHHYLPKEIVSAGGNPSLADGASVGILALSSPADLPRRFWDAKGRPASGEPQNKWAEDRDRLVPVGPGQHLVRLWMERRPGGGSGDPPTLYDEEGWPVFHSFISSVYPGREVRQFSGVLDRTARKLDLVAPIAAGPYRTIARLEPGSKGTTWRFAQRIGWTGSLRVVYPWATAVQETNMETTIRALDAAGRPVNRPEGGRSYSYAPGWVEFDLPRAAATKVRTVEIRTRPYTWIRFPDVALAPKP</sequence>
<dbReference type="CDD" id="cd07341">
    <property type="entry name" value="M56_BlaR1_MecR1_like"/>
    <property type="match status" value="1"/>
</dbReference>
<dbReference type="HOGENOM" id="CLU_345062_0_0_0"/>
<dbReference type="Proteomes" id="UP000027982">
    <property type="component" value="Chromosome"/>
</dbReference>
<protein>
    <submittedName>
        <fullName evidence="4">Regulatory sensor-transducer, BlaR1/MecR1 family</fullName>
    </submittedName>
</protein>
<feature type="transmembrane region" description="Helical" evidence="2">
    <location>
        <begin position="303"/>
        <end position="320"/>
    </location>
</feature>
<dbReference type="Pfam" id="PF05569">
    <property type="entry name" value="Peptidase_M56"/>
    <property type="match status" value="1"/>
</dbReference>
<keyword evidence="2" id="KW-0812">Transmembrane</keyword>
<evidence type="ECO:0000313" key="4">
    <source>
        <dbReference type="EMBL" id="AIE84530.1"/>
    </source>
</evidence>
<dbReference type="RefSeq" id="WP_052547581.1">
    <property type="nucleotide sequence ID" value="NZ_CP007139.1"/>
</dbReference>
<keyword evidence="2" id="KW-1133">Transmembrane helix</keyword>
<dbReference type="KEGG" id="fgi:OP10G_1162"/>
<feature type="transmembrane region" description="Helical" evidence="2">
    <location>
        <begin position="37"/>
        <end position="54"/>
    </location>
</feature>
<dbReference type="InterPro" id="IPR008756">
    <property type="entry name" value="Peptidase_M56"/>
</dbReference>
<organism evidence="4 5">
    <name type="scientific">Fimbriimonas ginsengisoli Gsoil 348</name>
    <dbReference type="NCBI Taxonomy" id="661478"/>
    <lineage>
        <taxon>Bacteria</taxon>
        <taxon>Bacillati</taxon>
        <taxon>Armatimonadota</taxon>
        <taxon>Fimbriimonadia</taxon>
        <taxon>Fimbriimonadales</taxon>
        <taxon>Fimbriimonadaceae</taxon>
        <taxon>Fimbriimonas</taxon>
    </lineage>
</organism>
<name>A0A068NP59_FIMGI</name>
<accession>A0A068NP59</accession>
<dbReference type="OrthoDB" id="5696981at2"/>
<dbReference type="STRING" id="661478.OP10G_1162"/>
<reference evidence="4 5" key="1">
    <citation type="journal article" date="2014" name="PLoS ONE">
        <title>The first complete genome sequence of the class fimbriimonadia in the phylum armatimonadetes.</title>
        <authorList>
            <person name="Hu Z.Y."/>
            <person name="Wang Y.Z."/>
            <person name="Im W.T."/>
            <person name="Wang S.Y."/>
            <person name="Zhao G.P."/>
            <person name="Zheng H.J."/>
            <person name="Quan Z.X."/>
        </authorList>
    </citation>
    <scope>NUCLEOTIDE SEQUENCE [LARGE SCALE GENOMIC DNA]</scope>
    <source>
        <strain evidence="4">Gsoil 348</strain>
    </source>
</reference>
<evidence type="ECO:0000256" key="1">
    <source>
        <dbReference type="SAM" id="MobiDB-lite"/>
    </source>
</evidence>
<proteinExistence type="predicted"/>
<evidence type="ECO:0000259" key="3">
    <source>
        <dbReference type="Pfam" id="PF05569"/>
    </source>
</evidence>
<dbReference type="AlphaFoldDB" id="A0A068NP59"/>
<keyword evidence="2" id="KW-0472">Membrane</keyword>
<feature type="domain" description="Peptidase M56" evidence="3">
    <location>
        <begin position="3"/>
        <end position="288"/>
    </location>
</feature>
<dbReference type="PANTHER" id="PTHR34978:SF3">
    <property type="entry name" value="SLR0241 PROTEIN"/>
    <property type="match status" value="1"/>
</dbReference>
<feature type="region of interest" description="Disordered" evidence="1">
    <location>
        <begin position="71"/>
        <end position="100"/>
    </location>
</feature>
<dbReference type="InterPro" id="IPR052173">
    <property type="entry name" value="Beta-lactam_resp_regulator"/>
</dbReference>
<keyword evidence="5" id="KW-1185">Reference proteome</keyword>
<gene>
    <name evidence="4" type="ORF">OP10G_1162</name>
</gene>
<dbReference type="PANTHER" id="PTHR34978">
    <property type="entry name" value="POSSIBLE SENSOR-TRANSDUCER PROTEIN BLAR"/>
    <property type="match status" value="1"/>
</dbReference>
<dbReference type="eggNOG" id="COG4219">
    <property type="taxonomic scope" value="Bacteria"/>
</dbReference>
<feature type="compositionally biased region" description="Polar residues" evidence="1">
    <location>
        <begin position="83"/>
        <end position="95"/>
    </location>
</feature>